<dbReference type="InterPro" id="IPR015424">
    <property type="entry name" value="PyrdxlP-dep_Trfase"/>
</dbReference>
<dbReference type="PIRSF" id="PIRSF001434">
    <property type="entry name" value="CGS"/>
    <property type="match status" value="1"/>
</dbReference>
<dbReference type="Gene3D" id="3.40.640.10">
    <property type="entry name" value="Type I PLP-dependent aspartate aminotransferase-like (Major domain)"/>
    <property type="match status" value="1"/>
</dbReference>
<keyword evidence="3 8" id="KW-0663">Pyridoxal phosphate</keyword>
<protein>
    <recommendedName>
        <fullName evidence="4">homocysteine desulfhydrase</fullName>
        <ecNumber evidence="4">4.4.1.2</ecNumber>
    </recommendedName>
    <alternativeName>
        <fullName evidence="5">Homocysteine desulfhydrase</fullName>
    </alternativeName>
</protein>
<dbReference type="SUPFAM" id="SSF53383">
    <property type="entry name" value="PLP-dependent transferases"/>
    <property type="match status" value="1"/>
</dbReference>
<sequence>MTEPVHESHPTDPDWHARTRAVAAGRPARHTGAPVNPAVTFTSTYIADGPVNYARVGNPTWTALEEAIGALEVGEALTFGSGMAAIAAVVSLVPNGGTVVAATHAYNGTTSLLRERAADGSLEARPVDIADTAEVVAALDGADLLIIESPTNPMMELADIPALTAAAHERGVLVACDNTFATPVLQQPLRDGVDLVVHSVTKYLAGHSDVLLGAVVTPADERGRALRERVLRHRTLAGAIPGPMEAYLALRGLRTLHVRMERAAGNAAVLAGRLGDHPAVERVRYPGSGAMLAIEVRGGPEAAERVSAGVRVWTHSTSLGGVESQIERRRRYELEAVTVPENLLRLSVGIEHVEDLWDDLSRALDAAVDD</sequence>
<evidence type="ECO:0000256" key="2">
    <source>
        <dbReference type="ARBA" id="ARBA00009077"/>
    </source>
</evidence>
<evidence type="ECO:0000256" key="1">
    <source>
        <dbReference type="ARBA" id="ARBA00001933"/>
    </source>
</evidence>
<name>A0A542YM40_9MICO</name>
<evidence type="ECO:0000313" key="11">
    <source>
        <dbReference type="Proteomes" id="UP000319516"/>
    </source>
</evidence>
<evidence type="ECO:0000256" key="7">
    <source>
        <dbReference type="ARBA" id="ARBA00052699"/>
    </source>
</evidence>
<dbReference type="Pfam" id="PF01053">
    <property type="entry name" value="Cys_Met_Meta_PP"/>
    <property type="match status" value="1"/>
</dbReference>
<keyword evidence="11" id="KW-1185">Reference proteome</keyword>
<dbReference type="PANTHER" id="PTHR11808:SF15">
    <property type="entry name" value="CYSTATHIONINE GAMMA-LYASE"/>
    <property type="match status" value="1"/>
</dbReference>
<dbReference type="GO" id="GO:0004123">
    <property type="term" value="F:cystathionine gamma-lyase activity"/>
    <property type="evidence" value="ECO:0007669"/>
    <property type="project" value="TreeGrafter"/>
</dbReference>
<dbReference type="FunFam" id="3.40.640.10:FF:000046">
    <property type="entry name" value="Cystathionine gamma-lyase"/>
    <property type="match status" value="1"/>
</dbReference>
<dbReference type="OrthoDB" id="9780685at2"/>
<proteinExistence type="inferred from homology"/>
<accession>A0A542YM40</accession>
<reference evidence="10 11" key="1">
    <citation type="submission" date="2019-06" db="EMBL/GenBank/DDBJ databases">
        <title>Sequencing the genomes of 1000 actinobacteria strains.</title>
        <authorList>
            <person name="Klenk H.-P."/>
        </authorList>
    </citation>
    <scope>NUCLEOTIDE SEQUENCE [LARGE SCALE GENOMIC DNA]</scope>
    <source>
        <strain evidence="10 11">DSM 12335</strain>
    </source>
</reference>
<dbReference type="GO" id="GO:0019343">
    <property type="term" value="P:cysteine biosynthetic process via cystathionine"/>
    <property type="evidence" value="ECO:0007669"/>
    <property type="project" value="TreeGrafter"/>
</dbReference>
<dbReference type="Gene3D" id="3.90.1150.10">
    <property type="entry name" value="Aspartate Aminotransferase, domain 1"/>
    <property type="match status" value="1"/>
</dbReference>
<dbReference type="InterPro" id="IPR000277">
    <property type="entry name" value="Cys/Met-Metab_PyrdxlP-dep_enz"/>
</dbReference>
<comment type="caution">
    <text evidence="10">The sequence shown here is derived from an EMBL/GenBank/DDBJ whole genome shotgun (WGS) entry which is preliminary data.</text>
</comment>
<comment type="cofactor">
    <cofactor evidence="1 9">
        <name>pyridoxal 5'-phosphate</name>
        <dbReference type="ChEBI" id="CHEBI:597326"/>
    </cofactor>
</comment>
<dbReference type="InterPro" id="IPR015422">
    <property type="entry name" value="PyrdxlP-dep_Trfase_small"/>
</dbReference>
<dbReference type="EMBL" id="VFOP01000001">
    <property type="protein sequence ID" value="TQL49147.1"/>
    <property type="molecule type" value="Genomic_DNA"/>
</dbReference>
<dbReference type="GO" id="GO:0018826">
    <property type="term" value="F:methionine gamma-lyase activity"/>
    <property type="evidence" value="ECO:0007669"/>
    <property type="project" value="UniProtKB-EC"/>
</dbReference>
<feature type="modified residue" description="N6-(pyridoxal phosphate)lysine" evidence="8">
    <location>
        <position position="202"/>
    </location>
</feature>
<dbReference type="GO" id="GO:0019346">
    <property type="term" value="P:transsulfuration"/>
    <property type="evidence" value="ECO:0007669"/>
    <property type="project" value="InterPro"/>
</dbReference>
<comment type="catalytic activity">
    <reaction evidence="7">
        <text>L-methionine + H2O = methanethiol + 2-oxobutanoate + NH4(+)</text>
        <dbReference type="Rhea" id="RHEA:23800"/>
        <dbReference type="ChEBI" id="CHEBI:15377"/>
        <dbReference type="ChEBI" id="CHEBI:16007"/>
        <dbReference type="ChEBI" id="CHEBI:16763"/>
        <dbReference type="ChEBI" id="CHEBI:28938"/>
        <dbReference type="ChEBI" id="CHEBI:57844"/>
        <dbReference type="EC" id="4.4.1.11"/>
    </reaction>
    <physiologicalReaction direction="left-to-right" evidence="7">
        <dbReference type="Rhea" id="RHEA:23801"/>
    </physiologicalReaction>
</comment>
<dbReference type="Proteomes" id="UP000319516">
    <property type="component" value="Unassembled WGS sequence"/>
</dbReference>
<evidence type="ECO:0000256" key="4">
    <source>
        <dbReference type="ARBA" id="ARBA00047175"/>
    </source>
</evidence>
<dbReference type="GO" id="GO:0005737">
    <property type="term" value="C:cytoplasm"/>
    <property type="evidence" value="ECO:0007669"/>
    <property type="project" value="TreeGrafter"/>
</dbReference>
<evidence type="ECO:0000313" key="10">
    <source>
        <dbReference type="EMBL" id="TQL49147.1"/>
    </source>
</evidence>
<evidence type="ECO:0000256" key="9">
    <source>
        <dbReference type="RuleBase" id="RU362118"/>
    </source>
</evidence>
<dbReference type="GO" id="GO:0047982">
    <property type="term" value="F:homocysteine desulfhydrase activity"/>
    <property type="evidence" value="ECO:0007669"/>
    <property type="project" value="UniProtKB-EC"/>
</dbReference>
<evidence type="ECO:0000256" key="3">
    <source>
        <dbReference type="ARBA" id="ARBA00022898"/>
    </source>
</evidence>
<evidence type="ECO:0000256" key="5">
    <source>
        <dbReference type="ARBA" id="ARBA00047199"/>
    </source>
</evidence>
<evidence type="ECO:0000256" key="6">
    <source>
        <dbReference type="ARBA" id="ARBA00048780"/>
    </source>
</evidence>
<evidence type="ECO:0000256" key="8">
    <source>
        <dbReference type="PIRSR" id="PIRSR001434-2"/>
    </source>
</evidence>
<dbReference type="PANTHER" id="PTHR11808">
    <property type="entry name" value="TRANS-SULFURATION ENZYME FAMILY MEMBER"/>
    <property type="match status" value="1"/>
</dbReference>
<organism evidence="10 11">
    <name type="scientific">Ornithinicoccus hortensis</name>
    <dbReference type="NCBI Taxonomy" id="82346"/>
    <lineage>
        <taxon>Bacteria</taxon>
        <taxon>Bacillati</taxon>
        <taxon>Actinomycetota</taxon>
        <taxon>Actinomycetes</taxon>
        <taxon>Micrococcales</taxon>
        <taxon>Intrasporangiaceae</taxon>
        <taxon>Ornithinicoccus</taxon>
    </lineage>
</organism>
<comment type="similarity">
    <text evidence="2 9">Belongs to the trans-sulfuration enzymes family.</text>
</comment>
<comment type="catalytic activity">
    <reaction evidence="6">
        <text>L-homocysteine + H2O = 2-oxobutanoate + hydrogen sulfide + NH4(+) + H(+)</text>
        <dbReference type="Rhea" id="RHEA:14501"/>
        <dbReference type="ChEBI" id="CHEBI:15377"/>
        <dbReference type="ChEBI" id="CHEBI:15378"/>
        <dbReference type="ChEBI" id="CHEBI:16763"/>
        <dbReference type="ChEBI" id="CHEBI:28938"/>
        <dbReference type="ChEBI" id="CHEBI:29919"/>
        <dbReference type="ChEBI" id="CHEBI:58199"/>
        <dbReference type="EC" id="4.4.1.2"/>
    </reaction>
    <physiologicalReaction direction="left-to-right" evidence="6">
        <dbReference type="Rhea" id="RHEA:14502"/>
    </physiologicalReaction>
</comment>
<gene>
    <name evidence="10" type="ORF">FB467_0212</name>
</gene>
<dbReference type="InterPro" id="IPR015421">
    <property type="entry name" value="PyrdxlP-dep_Trfase_major"/>
</dbReference>
<dbReference type="EC" id="4.4.1.2" evidence="4"/>
<dbReference type="GO" id="GO:0030170">
    <property type="term" value="F:pyridoxal phosphate binding"/>
    <property type="evidence" value="ECO:0007669"/>
    <property type="project" value="InterPro"/>
</dbReference>
<dbReference type="RefSeq" id="WP_141783439.1">
    <property type="nucleotide sequence ID" value="NZ_BAAAIK010000008.1"/>
</dbReference>
<dbReference type="AlphaFoldDB" id="A0A542YM40"/>